<evidence type="ECO:0000256" key="1">
    <source>
        <dbReference type="ARBA" id="ARBA00004123"/>
    </source>
</evidence>
<keyword evidence="4" id="KW-0804">Transcription</keyword>
<dbReference type="PANTHER" id="PTHR31541:SF28">
    <property type="entry name" value="TF-B3 DOMAIN-CONTAINING PROTEIN"/>
    <property type="match status" value="1"/>
</dbReference>
<reference evidence="6 7" key="1">
    <citation type="journal article" date="2023" name="Life. Sci Alliance">
        <title>Evolutionary insights into 3D genome organization and epigenetic landscape of Vigna mungo.</title>
        <authorList>
            <person name="Junaid A."/>
            <person name="Singh B."/>
            <person name="Bhatia S."/>
        </authorList>
    </citation>
    <scope>NUCLEOTIDE SEQUENCE [LARGE SCALE GENOMIC DNA]</scope>
    <source>
        <strain evidence="6">Urdbean</strain>
    </source>
</reference>
<keyword evidence="7" id="KW-1185">Reference proteome</keyword>
<keyword evidence="2" id="KW-0805">Transcription regulation</keyword>
<protein>
    <recommendedName>
        <fullName evidence="8">TF-B3 domain-containing protein</fullName>
    </recommendedName>
</protein>
<proteinExistence type="predicted"/>
<evidence type="ECO:0000256" key="4">
    <source>
        <dbReference type="ARBA" id="ARBA00023163"/>
    </source>
</evidence>
<dbReference type="InterPro" id="IPR015300">
    <property type="entry name" value="DNA-bd_pseudobarrel_sf"/>
</dbReference>
<keyword evidence="3" id="KW-0238">DNA-binding</keyword>
<gene>
    <name evidence="6" type="ORF">V8G54_025758</name>
</gene>
<name>A0AAQ3RP80_VIGMU</name>
<dbReference type="SUPFAM" id="SSF101936">
    <property type="entry name" value="DNA-binding pseudobarrel domain"/>
    <property type="match status" value="1"/>
</dbReference>
<dbReference type="GO" id="GO:0003677">
    <property type="term" value="F:DNA binding"/>
    <property type="evidence" value="ECO:0007669"/>
    <property type="project" value="UniProtKB-KW"/>
</dbReference>
<organism evidence="6 7">
    <name type="scientific">Vigna mungo</name>
    <name type="common">Black gram</name>
    <name type="synonym">Phaseolus mungo</name>
    <dbReference type="NCBI Taxonomy" id="3915"/>
    <lineage>
        <taxon>Eukaryota</taxon>
        <taxon>Viridiplantae</taxon>
        <taxon>Streptophyta</taxon>
        <taxon>Embryophyta</taxon>
        <taxon>Tracheophyta</taxon>
        <taxon>Spermatophyta</taxon>
        <taxon>Magnoliopsida</taxon>
        <taxon>eudicotyledons</taxon>
        <taxon>Gunneridae</taxon>
        <taxon>Pentapetalae</taxon>
        <taxon>rosids</taxon>
        <taxon>fabids</taxon>
        <taxon>Fabales</taxon>
        <taxon>Fabaceae</taxon>
        <taxon>Papilionoideae</taxon>
        <taxon>50 kb inversion clade</taxon>
        <taxon>NPAAA clade</taxon>
        <taxon>indigoferoid/millettioid clade</taxon>
        <taxon>Phaseoleae</taxon>
        <taxon>Vigna</taxon>
    </lineage>
</organism>
<dbReference type="CDD" id="cd10017">
    <property type="entry name" value="B3_DNA"/>
    <property type="match status" value="1"/>
</dbReference>
<dbReference type="PANTHER" id="PTHR31541">
    <property type="entry name" value="B3 DOMAIN PLANT PROTEIN-RELATED"/>
    <property type="match status" value="1"/>
</dbReference>
<evidence type="ECO:0000256" key="3">
    <source>
        <dbReference type="ARBA" id="ARBA00023125"/>
    </source>
</evidence>
<keyword evidence="5" id="KW-0539">Nucleus</keyword>
<evidence type="ECO:0000256" key="5">
    <source>
        <dbReference type="ARBA" id="ARBA00023242"/>
    </source>
</evidence>
<evidence type="ECO:0000313" key="6">
    <source>
        <dbReference type="EMBL" id="WVY99688.1"/>
    </source>
</evidence>
<dbReference type="InterPro" id="IPR005508">
    <property type="entry name" value="At2g31720-like"/>
</dbReference>
<evidence type="ECO:0008006" key="8">
    <source>
        <dbReference type="Google" id="ProtNLM"/>
    </source>
</evidence>
<evidence type="ECO:0000256" key="2">
    <source>
        <dbReference type="ARBA" id="ARBA00023015"/>
    </source>
</evidence>
<dbReference type="InterPro" id="IPR003340">
    <property type="entry name" value="B3_DNA-bd"/>
</dbReference>
<dbReference type="EMBL" id="CP144693">
    <property type="protein sequence ID" value="WVY99688.1"/>
    <property type="molecule type" value="Genomic_DNA"/>
</dbReference>
<dbReference type="AlphaFoldDB" id="A0AAQ3RP80"/>
<dbReference type="Gene3D" id="2.40.330.10">
    <property type="entry name" value="DNA-binding pseudobarrel domain"/>
    <property type="match status" value="1"/>
</dbReference>
<sequence length="162" mass="19214">MSSNQASQKMDEGLSQDCFCSQEYFIHKNDHKLSYSSLANFRNYVVYHSELLKKKLTKSDVKVDLNRLLLNKKEAEIYFLPMLGDSEDIEEGVEVCAYDDYGNLYSLTFKKWANKYYVLSGEWKVIFQNHKLQCNDFITTWMFRHSKHTKLCLAFEFEKIEI</sequence>
<accession>A0AAQ3RP80</accession>
<evidence type="ECO:0000313" key="7">
    <source>
        <dbReference type="Proteomes" id="UP001374535"/>
    </source>
</evidence>
<dbReference type="Proteomes" id="UP001374535">
    <property type="component" value="Chromosome 8"/>
</dbReference>
<comment type="subcellular location">
    <subcellularLocation>
        <location evidence="1">Nucleus</location>
    </subcellularLocation>
</comment>
<dbReference type="GO" id="GO:0005634">
    <property type="term" value="C:nucleus"/>
    <property type="evidence" value="ECO:0007669"/>
    <property type="project" value="UniProtKB-SubCell"/>
</dbReference>